<dbReference type="AlphaFoldDB" id="A0A167MGJ8"/>
<evidence type="ECO:0000256" key="2">
    <source>
        <dbReference type="ARBA" id="ARBA00004115"/>
    </source>
</evidence>
<keyword evidence="8 10" id="KW-1133">Transmembrane helix</keyword>
<comment type="similarity">
    <text evidence="4 10">Belongs to the OST1 family.</text>
</comment>
<comment type="subunit">
    <text evidence="10">Component of the oligosaccharyltransferase (OST) complex.</text>
</comment>
<feature type="chain" id="PRO_5007749231" description="Dolichyl-diphosphooligosaccharide--protein glycosyltransferase subunit 1" evidence="10">
    <location>
        <begin position="25"/>
        <end position="491"/>
    </location>
</feature>
<evidence type="ECO:0000256" key="6">
    <source>
        <dbReference type="ARBA" id="ARBA00022729"/>
    </source>
</evidence>
<evidence type="ECO:0000256" key="8">
    <source>
        <dbReference type="ARBA" id="ARBA00022989"/>
    </source>
</evidence>
<evidence type="ECO:0000256" key="4">
    <source>
        <dbReference type="ARBA" id="ARBA00008905"/>
    </source>
</evidence>
<dbReference type="GO" id="GO:0016740">
    <property type="term" value="F:transferase activity"/>
    <property type="evidence" value="ECO:0007669"/>
    <property type="project" value="UniProtKB-KW"/>
</dbReference>
<dbReference type="InterPro" id="IPR007676">
    <property type="entry name" value="Ribophorin_I"/>
</dbReference>
<dbReference type="PANTHER" id="PTHR21049:SF0">
    <property type="entry name" value="DOLICHYL-DIPHOSPHOOLIGOSACCHARIDE--PROTEIN GLYCOSYLTRANSFERASE SUBUNIT 1"/>
    <property type="match status" value="1"/>
</dbReference>
<comment type="subcellular location">
    <subcellularLocation>
        <location evidence="2 10">Endoplasmic reticulum membrane</location>
        <topology evidence="2 10">Single-pass type I membrane protein</topology>
    </subcellularLocation>
</comment>
<evidence type="ECO:0000256" key="3">
    <source>
        <dbReference type="ARBA" id="ARBA00004922"/>
    </source>
</evidence>
<evidence type="ECO:0000313" key="13">
    <source>
        <dbReference type="Proteomes" id="UP000076874"/>
    </source>
</evidence>
<accession>A0A167MGJ8</accession>
<dbReference type="STRING" id="1081102.A0A167MGJ8"/>
<evidence type="ECO:0000256" key="7">
    <source>
        <dbReference type="ARBA" id="ARBA00022824"/>
    </source>
</evidence>
<keyword evidence="9 10" id="KW-0472">Membrane</keyword>
<dbReference type="Pfam" id="PF04597">
    <property type="entry name" value="Ribophorin_I"/>
    <property type="match status" value="1"/>
</dbReference>
<evidence type="ECO:0000256" key="9">
    <source>
        <dbReference type="ARBA" id="ARBA00023136"/>
    </source>
</evidence>
<dbReference type="UniPathway" id="UPA00378"/>
<evidence type="ECO:0000256" key="1">
    <source>
        <dbReference type="ARBA" id="ARBA00002791"/>
    </source>
</evidence>
<dbReference type="PANTHER" id="PTHR21049">
    <property type="entry name" value="RIBOPHORIN I"/>
    <property type="match status" value="1"/>
</dbReference>
<feature type="signal peptide" evidence="10">
    <location>
        <begin position="1"/>
        <end position="24"/>
    </location>
</feature>
<keyword evidence="7 10" id="KW-0256">Endoplasmic reticulum</keyword>
<dbReference type="GO" id="GO:0008250">
    <property type="term" value="C:oligosaccharyltransferase complex"/>
    <property type="evidence" value="ECO:0007669"/>
    <property type="project" value="UniProtKB-UniRule"/>
</dbReference>
<organism evidence="12 13">
    <name type="scientific">Niveomyces insectorum RCEF 264</name>
    <dbReference type="NCBI Taxonomy" id="1081102"/>
    <lineage>
        <taxon>Eukaryota</taxon>
        <taxon>Fungi</taxon>
        <taxon>Dikarya</taxon>
        <taxon>Ascomycota</taxon>
        <taxon>Pezizomycotina</taxon>
        <taxon>Sordariomycetes</taxon>
        <taxon>Hypocreomycetidae</taxon>
        <taxon>Hypocreales</taxon>
        <taxon>Cordycipitaceae</taxon>
        <taxon>Niveomyces</taxon>
    </lineage>
</organism>
<dbReference type="Proteomes" id="UP000076874">
    <property type="component" value="Unassembled WGS sequence"/>
</dbReference>
<reference evidence="12 13" key="1">
    <citation type="journal article" date="2016" name="Genome Biol. Evol.">
        <title>Divergent and convergent evolution of fungal pathogenicity.</title>
        <authorList>
            <person name="Shang Y."/>
            <person name="Xiao G."/>
            <person name="Zheng P."/>
            <person name="Cen K."/>
            <person name="Zhan S."/>
            <person name="Wang C."/>
        </authorList>
    </citation>
    <scope>NUCLEOTIDE SEQUENCE [LARGE SCALE GENOMIC DNA]</scope>
    <source>
        <strain evidence="12 13">RCEF 264</strain>
    </source>
</reference>
<comment type="caution">
    <text evidence="12">The sequence shown here is derived from an EMBL/GenBank/DDBJ whole genome shotgun (WGS) entry which is preliminary data.</text>
</comment>
<name>A0A167MGJ8_9HYPO</name>
<feature type="region of interest" description="Disordered" evidence="11">
    <location>
        <begin position="176"/>
        <end position="208"/>
    </location>
</feature>
<evidence type="ECO:0000256" key="11">
    <source>
        <dbReference type="SAM" id="MobiDB-lite"/>
    </source>
</evidence>
<dbReference type="GO" id="GO:0018279">
    <property type="term" value="P:protein N-linked glycosylation via asparagine"/>
    <property type="evidence" value="ECO:0007669"/>
    <property type="project" value="TreeGrafter"/>
</dbReference>
<gene>
    <name evidence="12" type="ORF">SPI_08945</name>
</gene>
<evidence type="ECO:0000256" key="5">
    <source>
        <dbReference type="ARBA" id="ARBA00022692"/>
    </source>
</evidence>
<protein>
    <recommendedName>
        <fullName evidence="10">Dolichyl-diphosphooligosaccharide--protein glycosyltransferase subunit 1</fullName>
    </recommendedName>
</protein>
<sequence>MRLFSPALPALLLALTSSLSTVGAATFVPPAVFKNANLVHVVSVEKNYVKETINVLVENIDSSPQDEYYLPFATDKFAHVGGLEVKDRKDSHAGPFAVDAVEIDGDSDVQYYRVHLPAPLKAGAQQTLGITYYVLRAYRPLPATIAQDDKQYLVYKFSAYCPSAYDTDKQKTEVKFPTSDIPDYTKLPAGSGSEGDKPQPQKQGAKLTYGPFGAQPAGAALPVEVRFEFTKPVTHVTRLERDVEVSHWGGNVAFEERYALRNVGAELATLFNRVKWAQAQYYRPATPALTELRVPLRAGSADAYYTDVIGNVSTSRFRPSARSEALLEIKPRYPVFGGWQFPFTIGWNGEARQFLRKVTTGSSSGRSFVLNVPFLEGPRQTEGVAYEQVRLQILLPEGAENVKYYASIPPSVIKASGLTLHKTYLDTVGRTAVVIEAENLVDEFRDREVVVTYDYPLLASLRKPLVVFGSTLSLFIAAWLIGNVELKFSKK</sequence>
<comment type="function">
    <text evidence="1 10">Subunit of the oligosaccharyl transferase (OST) complex that catalyzes the initial transfer of a defined glycan (Glc(3)Man(9)GlcNAc(2) in eukaryotes) from the lipid carrier dolichol-pyrophosphate to an asparagine residue within an Asn-X-Ser/Thr consensus motif in nascent polypeptide chains, the first step in protein N-glycosylation. N-glycosylation occurs cotranslationally and the complex associates with the Sec61 complex at the channel-forming translocon complex that mediates protein translocation across the endoplasmic reticulum (ER). All subunits are required for a maximal enzyme activity.</text>
</comment>
<evidence type="ECO:0000256" key="10">
    <source>
        <dbReference type="RuleBase" id="RU361143"/>
    </source>
</evidence>
<proteinExistence type="inferred from homology"/>
<keyword evidence="13" id="KW-1185">Reference proteome</keyword>
<keyword evidence="12" id="KW-0808">Transferase</keyword>
<feature type="transmembrane region" description="Helical" evidence="10">
    <location>
        <begin position="465"/>
        <end position="486"/>
    </location>
</feature>
<comment type="pathway">
    <text evidence="3 10">Protein modification; protein glycosylation.</text>
</comment>
<keyword evidence="5 10" id="KW-0812">Transmembrane</keyword>
<dbReference type="OrthoDB" id="310030at2759"/>
<keyword evidence="6 10" id="KW-0732">Signal</keyword>
<dbReference type="EMBL" id="AZHD01000024">
    <property type="protein sequence ID" value="OAA54326.1"/>
    <property type="molecule type" value="Genomic_DNA"/>
</dbReference>
<evidence type="ECO:0000313" key="12">
    <source>
        <dbReference type="EMBL" id="OAA54326.1"/>
    </source>
</evidence>